<proteinExistence type="predicted"/>
<dbReference type="AlphaFoldDB" id="A0A4R3KI11"/>
<organism evidence="2 3">
    <name type="scientific">Tepidibacillus fermentans</name>
    <dbReference type="NCBI Taxonomy" id="1281767"/>
    <lineage>
        <taxon>Bacteria</taxon>
        <taxon>Bacillati</taxon>
        <taxon>Bacillota</taxon>
        <taxon>Bacilli</taxon>
        <taxon>Bacillales</taxon>
        <taxon>Bacillaceae</taxon>
        <taxon>Tepidibacillus</taxon>
    </lineage>
</organism>
<dbReference type="PANTHER" id="PTHR43682">
    <property type="entry name" value="LACTATE UTILIZATION PROTEIN C"/>
    <property type="match status" value="1"/>
</dbReference>
<dbReference type="Proteomes" id="UP000295788">
    <property type="component" value="Unassembled WGS sequence"/>
</dbReference>
<evidence type="ECO:0000313" key="3">
    <source>
        <dbReference type="Proteomes" id="UP000295788"/>
    </source>
</evidence>
<accession>A0A4R3KI11</accession>
<evidence type="ECO:0000259" key="1">
    <source>
        <dbReference type="Pfam" id="PF02589"/>
    </source>
</evidence>
<gene>
    <name evidence="2" type="ORF">EDD72_10670</name>
</gene>
<dbReference type="OrthoDB" id="9794157at2"/>
<feature type="domain" description="LUD" evidence="1">
    <location>
        <begin position="51"/>
        <end position="232"/>
    </location>
</feature>
<comment type="caution">
    <text evidence="2">The sequence shown here is derived from an EMBL/GenBank/DDBJ whole genome shotgun (WGS) entry which is preliminary data.</text>
</comment>
<dbReference type="InterPro" id="IPR003741">
    <property type="entry name" value="LUD_dom"/>
</dbReference>
<evidence type="ECO:0000313" key="2">
    <source>
        <dbReference type="EMBL" id="TCS83143.1"/>
    </source>
</evidence>
<dbReference type="EMBL" id="SMAB01000006">
    <property type="protein sequence ID" value="TCS83143.1"/>
    <property type="molecule type" value="Genomic_DNA"/>
</dbReference>
<dbReference type="Gene3D" id="3.40.50.10420">
    <property type="entry name" value="NagB/RpiA/CoA transferase-like"/>
    <property type="match status" value="1"/>
</dbReference>
<dbReference type="InterPro" id="IPR024185">
    <property type="entry name" value="FTHF_cligase-like_sf"/>
</dbReference>
<sequence>MSKSLNHDQESFLNHISKRLGRERRSNVSPPKYDQFPWDHLYQGMDQEGLIQQFIKNLEAIAGKVRRISLADVANEIINIIDEIQAKKVIIWDDPRLEQYGIEEALKDKIEYMKWETTKGFETLTQYAEKSQMGITVTELGLSETGTIVLYNEGGKGRSVSLLPEVHVAILPSEKIVTRLTQALQMIKRTFDEKGRLPSLINFISGPSRTSDIEMVLTTGVHGPKELYVLIVD</sequence>
<dbReference type="RefSeq" id="WP_132768083.1">
    <property type="nucleotide sequence ID" value="NZ_SMAB01000006.1"/>
</dbReference>
<dbReference type="Pfam" id="PF02589">
    <property type="entry name" value="LUD_dom"/>
    <property type="match status" value="1"/>
</dbReference>
<protein>
    <submittedName>
        <fullName evidence="2">L-lactate dehydrogenase complex protein LldG</fullName>
    </submittedName>
</protein>
<reference evidence="2 3" key="1">
    <citation type="submission" date="2019-03" db="EMBL/GenBank/DDBJ databases">
        <title>Genomic Encyclopedia of Type Strains, Phase IV (KMG-IV): sequencing the most valuable type-strain genomes for metagenomic binning, comparative biology and taxonomic classification.</title>
        <authorList>
            <person name="Goeker M."/>
        </authorList>
    </citation>
    <scope>NUCLEOTIDE SEQUENCE [LARGE SCALE GENOMIC DNA]</scope>
    <source>
        <strain evidence="2 3">DSM 23802</strain>
    </source>
</reference>
<keyword evidence="3" id="KW-1185">Reference proteome</keyword>
<dbReference type="PANTHER" id="PTHR43682:SF1">
    <property type="entry name" value="LACTATE UTILIZATION PROTEIN C"/>
    <property type="match status" value="1"/>
</dbReference>
<dbReference type="SUPFAM" id="SSF100950">
    <property type="entry name" value="NagB/RpiA/CoA transferase-like"/>
    <property type="match status" value="1"/>
</dbReference>
<name>A0A4R3KI11_9BACI</name>
<dbReference type="InterPro" id="IPR037171">
    <property type="entry name" value="NagB/RpiA_transferase-like"/>
</dbReference>